<evidence type="ECO:0000313" key="3">
    <source>
        <dbReference type="Proteomes" id="UP000316425"/>
    </source>
</evidence>
<proteinExistence type="predicted"/>
<dbReference type="OrthoDB" id="9782576at2"/>
<protein>
    <submittedName>
        <fullName evidence="2">DUF1722 domain-containing protein</fullName>
    </submittedName>
</protein>
<feature type="domain" description="DUF1722" evidence="1">
    <location>
        <begin position="25"/>
        <end position="131"/>
    </location>
</feature>
<evidence type="ECO:0000313" key="2">
    <source>
        <dbReference type="EMBL" id="TSJ65845.1"/>
    </source>
</evidence>
<sequence>MWQENIITDEKLVLKAAQAIWAMNKYLVLACSQKDYQQIRKLLQAENRDLSAVYNILENIETTYGHIPTEELPQLSNALYHIAGYFKKLVSNEERQEINYLIQTNASQALTILKENTRKYQVRYLLHSRFWTHDRTKPFNLIPIAMNHHNITYKANELVWHGDYLSIYN</sequence>
<comment type="caution">
    <text evidence="2">The sequence shown here is derived from an EMBL/GenBank/DDBJ whole genome shotgun (WGS) entry which is preliminary data.</text>
</comment>
<name>A0A556PN75_9BACI</name>
<evidence type="ECO:0000259" key="1">
    <source>
        <dbReference type="Pfam" id="PF08349"/>
    </source>
</evidence>
<dbReference type="RefSeq" id="WP_144088410.1">
    <property type="nucleotide sequence ID" value="NZ_VMHE01000007.1"/>
</dbReference>
<gene>
    <name evidence="2" type="ORF">FPQ13_05930</name>
</gene>
<keyword evidence="3" id="KW-1185">Reference proteome</keyword>
<organism evidence="2 3">
    <name type="scientific">Allobacillus salarius</name>
    <dbReference type="NCBI Taxonomy" id="1955272"/>
    <lineage>
        <taxon>Bacteria</taxon>
        <taxon>Bacillati</taxon>
        <taxon>Bacillota</taxon>
        <taxon>Bacilli</taxon>
        <taxon>Bacillales</taxon>
        <taxon>Bacillaceae</taxon>
        <taxon>Allobacillus</taxon>
    </lineage>
</organism>
<dbReference type="InterPro" id="IPR013560">
    <property type="entry name" value="DUF1722"/>
</dbReference>
<dbReference type="Proteomes" id="UP000316425">
    <property type="component" value="Unassembled WGS sequence"/>
</dbReference>
<dbReference type="Pfam" id="PF08349">
    <property type="entry name" value="DUF1722"/>
    <property type="match status" value="1"/>
</dbReference>
<dbReference type="EMBL" id="VMHE01000007">
    <property type="protein sequence ID" value="TSJ65845.1"/>
    <property type="molecule type" value="Genomic_DNA"/>
</dbReference>
<dbReference type="AlphaFoldDB" id="A0A556PN75"/>
<accession>A0A556PN75</accession>
<reference evidence="2 3" key="1">
    <citation type="submission" date="2019-07" db="EMBL/GenBank/DDBJ databases">
        <title>Allobacillus sp. nov. SKP isolated from shrimp paste of Euphausiacea.</title>
        <authorList>
            <person name="Kanchanasin P."/>
            <person name="Tanasupawat S."/>
            <person name="Shi W."/>
            <person name="Wu L."/>
            <person name="Ma J."/>
        </authorList>
    </citation>
    <scope>NUCLEOTIDE SEQUENCE [LARGE SCALE GENOMIC DNA]</scope>
    <source>
        <strain evidence="2 3">SKP4-8</strain>
    </source>
</reference>